<protein>
    <submittedName>
        <fullName evidence="3">PIN domain-containing protein</fullName>
    </submittedName>
</protein>
<dbReference type="InterPro" id="IPR044153">
    <property type="entry name" value="PIN_Pae0151-like"/>
</dbReference>
<dbReference type="InterPro" id="IPR051619">
    <property type="entry name" value="TypeII_TA_RNase_PINc/VapC"/>
</dbReference>
<evidence type="ECO:0000259" key="2">
    <source>
        <dbReference type="Pfam" id="PF01850"/>
    </source>
</evidence>
<dbReference type="Pfam" id="PF01850">
    <property type="entry name" value="PIN"/>
    <property type="match status" value="1"/>
</dbReference>
<gene>
    <name evidence="3" type="ORF">ENT17_09065</name>
</gene>
<name>A0A7C4L2D9_9CHLR</name>
<dbReference type="CDD" id="cd09873">
    <property type="entry name" value="PIN_Pae0151-like"/>
    <property type="match status" value="1"/>
</dbReference>
<dbReference type="InterPro" id="IPR029060">
    <property type="entry name" value="PIN-like_dom_sf"/>
</dbReference>
<dbReference type="SUPFAM" id="SSF88723">
    <property type="entry name" value="PIN domain-like"/>
    <property type="match status" value="1"/>
</dbReference>
<reference evidence="3" key="1">
    <citation type="journal article" date="2020" name="mSystems">
        <title>Genome- and Community-Level Interaction Insights into Carbon Utilization and Element Cycling Functions of Hydrothermarchaeota in Hydrothermal Sediment.</title>
        <authorList>
            <person name="Zhou Z."/>
            <person name="Liu Y."/>
            <person name="Xu W."/>
            <person name="Pan J."/>
            <person name="Luo Z.H."/>
            <person name="Li M."/>
        </authorList>
    </citation>
    <scope>NUCLEOTIDE SEQUENCE [LARGE SCALE GENOMIC DNA]</scope>
    <source>
        <strain evidence="3">SpSt-556</strain>
    </source>
</reference>
<evidence type="ECO:0000313" key="3">
    <source>
        <dbReference type="EMBL" id="HGS87755.1"/>
    </source>
</evidence>
<dbReference type="AlphaFoldDB" id="A0A7C4L2D9"/>
<sequence length="147" mass="16572">MAVVVDASIAVNFLLTQAYSVQAEQYLEGWKSVGETLYAPAHWYAEIVSALRFAVYRRKLDAEDAQSLIDVLPDLGIRAIQPTPNLLKSSLHWAERLGQSKAYDAQYVALAEYLKAELWSADQRLIHALKDQGIPWAHWIGEEFQGL</sequence>
<keyword evidence="1" id="KW-0460">Magnesium</keyword>
<comment type="caution">
    <text evidence="3">The sequence shown here is derived from an EMBL/GenBank/DDBJ whole genome shotgun (WGS) entry which is preliminary data.</text>
</comment>
<dbReference type="EMBL" id="DSXR01000092">
    <property type="protein sequence ID" value="HGS87755.1"/>
    <property type="molecule type" value="Genomic_DNA"/>
</dbReference>
<dbReference type="InterPro" id="IPR002716">
    <property type="entry name" value="PIN_dom"/>
</dbReference>
<proteinExistence type="predicted"/>
<dbReference type="PANTHER" id="PTHR35901:SF1">
    <property type="entry name" value="EXONUCLEASE VAPC9"/>
    <property type="match status" value="1"/>
</dbReference>
<organism evidence="3">
    <name type="scientific">Bellilinea caldifistulae</name>
    <dbReference type="NCBI Taxonomy" id="360411"/>
    <lineage>
        <taxon>Bacteria</taxon>
        <taxon>Bacillati</taxon>
        <taxon>Chloroflexota</taxon>
        <taxon>Anaerolineae</taxon>
        <taxon>Anaerolineales</taxon>
        <taxon>Anaerolineaceae</taxon>
        <taxon>Bellilinea</taxon>
    </lineage>
</organism>
<feature type="domain" description="PIN" evidence="2">
    <location>
        <begin position="3"/>
        <end position="127"/>
    </location>
</feature>
<dbReference type="Gene3D" id="3.40.50.1010">
    <property type="entry name" value="5'-nuclease"/>
    <property type="match status" value="1"/>
</dbReference>
<evidence type="ECO:0000256" key="1">
    <source>
        <dbReference type="ARBA" id="ARBA00022842"/>
    </source>
</evidence>
<accession>A0A7C4L2D9</accession>
<dbReference type="PANTHER" id="PTHR35901">
    <property type="entry name" value="RIBONUCLEASE VAPC3"/>
    <property type="match status" value="1"/>
</dbReference>